<accession>A0A4Y2EF94</accession>
<dbReference type="OrthoDB" id="6569332at2759"/>
<evidence type="ECO:0008006" key="3">
    <source>
        <dbReference type="Google" id="ProtNLM"/>
    </source>
</evidence>
<proteinExistence type="predicted"/>
<evidence type="ECO:0000313" key="1">
    <source>
        <dbReference type="EMBL" id="GBM26525.1"/>
    </source>
</evidence>
<keyword evidence="2" id="KW-1185">Reference proteome</keyword>
<name>A0A4Y2EF94_ARAVE</name>
<organism evidence="1 2">
    <name type="scientific">Araneus ventricosus</name>
    <name type="common">Orbweaver spider</name>
    <name type="synonym">Epeira ventricosa</name>
    <dbReference type="NCBI Taxonomy" id="182803"/>
    <lineage>
        <taxon>Eukaryota</taxon>
        <taxon>Metazoa</taxon>
        <taxon>Ecdysozoa</taxon>
        <taxon>Arthropoda</taxon>
        <taxon>Chelicerata</taxon>
        <taxon>Arachnida</taxon>
        <taxon>Araneae</taxon>
        <taxon>Araneomorphae</taxon>
        <taxon>Entelegynae</taxon>
        <taxon>Araneoidea</taxon>
        <taxon>Araneidae</taxon>
        <taxon>Araneus</taxon>
    </lineage>
</organism>
<sequence length="122" mass="14144">MKWLRRARKCSDQLSQRRANCVHSQIEVNVPEHSYGNMSEVCEFCDALYWENEVNSSKKYTKCCQDGKVRLPNLTEAPDLFKELLYSNSQEAKNYRQHIREYNAAFASMGAEIKAPLGTDPY</sequence>
<comment type="caution">
    <text evidence="1">The sequence shown here is derived from an EMBL/GenBank/DDBJ whole genome shotgun (WGS) entry which is preliminary data.</text>
</comment>
<reference evidence="1 2" key="1">
    <citation type="journal article" date="2019" name="Sci. Rep.">
        <title>Orb-weaving spider Araneus ventricosus genome elucidates the spidroin gene catalogue.</title>
        <authorList>
            <person name="Kono N."/>
            <person name="Nakamura H."/>
            <person name="Ohtoshi R."/>
            <person name="Moran D.A.P."/>
            <person name="Shinohara A."/>
            <person name="Yoshida Y."/>
            <person name="Fujiwara M."/>
            <person name="Mori M."/>
            <person name="Tomita M."/>
            <person name="Arakawa K."/>
        </authorList>
    </citation>
    <scope>NUCLEOTIDE SEQUENCE [LARGE SCALE GENOMIC DNA]</scope>
</reference>
<gene>
    <name evidence="1" type="ORF">AVEN_245253_1</name>
</gene>
<dbReference type="EMBL" id="BGPR01000562">
    <property type="protein sequence ID" value="GBM26525.1"/>
    <property type="molecule type" value="Genomic_DNA"/>
</dbReference>
<evidence type="ECO:0000313" key="2">
    <source>
        <dbReference type="Proteomes" id="UP000499080"/>
    </source>
</evidence>
<protein>
    <recommendedName>
        <fullName evidence="3">Helitron helicase-like domain-containing protein</fullName>
    </recommendedName>
</protein>
<dbReference type="Proteomes" id="UP000499080">
    <property type="component" value="Unassembled WGS sequence"/>
</dbReference>
<dbReference type="AlphaFoldDB" id="A0A4Y2EF94"/>